<proteinExistence type="predicted"/>
<evidence type="ECO:0000313" key="1">
    <source>
        <dbReference type="EMBL" id="CAB4126982.1"/>
    </source>
</evidence>
<name>A0A6J5L038_9CAUD</name>
<sequence>MTYVLNPYFASGVTQGTSPEQDLIEELIIECLDIYSVEVQYIPRTLVSKDEILGEDRLSKFENAYPISAYFENIDTFDGGGYMIQKFGLMVEQSATITIARKKWSDMISTTGSTILPNRPAEGDLIYFPLSKGLFEIKFVQHQDPFYQLGKLYVYKLQIELFQYASEKMVTGEEDIDVFETLKSFDESVNPDIDVPDSYGDNNKFKDKATSLIFNTNNPFGDV</sequence>
<organism evidence="1">
    <name type="scientific">uncultured Caudovirales phage</name>
    <dbReference type="NCBI Taxonomy" id="2100421"/>
    <lineage>
        <taxon>Viruses</taxon>
        <taxon>Duplodnaviria</taxon>
        <taxon>Heunggongvirae</taxon>
        <taxon>Uroviricota</taxon>
        <taxon>Caudoviricetes</taxon>
        <taxon>Peduoviridae</taxon>
        <taxon>Maltschvirus</taxon>
        <taxon>Maltschvirus maltsch</taxon>
    </lineage>
</organism>
<accession>A0A6J5L038</accession>
<protein>
    <submittedName>
        <fullName evidence="1">Neck protein</fullName>
    </submittedName>
</protein>
<gene>
    <name evidence="1" type="ORF">UFOVP84_40</name>
</gene>
<reference evidence="1" key="1">
    <citation type="submission" date="2020-04" db="EMBL/GenBank/DDBJ databases">
        <authorList>
            <person name="Chiriac C."/>
            <person name="Salcher M."/>
            <person name="Ghai R."/>
            <person name="Kavagutti S V."/>
        </authorList>
    </citation>
    <scope>NUCLEOTIDE SEQUENCE</scope>
</reference>
<dbReference type="EMBL" id="LR796208">
    <property type="protein sequence ID" value="CAB4126982.1"/>
    <property type="molecule type" value="Genomic_DNA"/>
</dbReference>
<dbReference type="Pfam" id="PF11649">
    <property type="entry name" value="T4_neck-protein"/>
    <property type="match status" value="1"/>
</dbReference>
<dbReference type="InterPro" id="IPR021674">
    <property type="entry name" value="Phage_T4_Gp14_neck-protein"/>
</dbReference>